<evidence type="ECO:0000313" key="3">
    <source>
        <dbReference type="EMBL" id="MEU1956721.1"/>
    </source>
</evidence>
<dbReference type="PANTHER" id="PTHR34075">
    <property type="entry name" value="BLR3430 PROTEIN"/>
    <property type="match status" value="1"/>
</dbReference>
<dbReference type="EMBL" id="JBEYBF010000043">
    <property type="protein sequence ID" value="MEU1956721.1"/>
    <property type="molecule type" value="Genomic_DNA"/>
</dbReference>
<feature type="domain" description="ChsH2 C-terminal OB-fold" evidence="1">
    <location>
        <begin position="61"/>
        <end position="125"/>
    </location>
</feature>
<proteinExistence type="predicted"/>
<evidence type="ECO:0000259" key="1">
    <source>
        <dbReference type="Pfam" id="PF01796"/>
    </source>
</evidence>
<evidence type="ECO:0000259" key="2">
    <source>
        <dbReference type="Pfam" id="PF12172"/>
    </source>
</evidence>
<name>A0ABV2X0P5_9NOCA</name>
<dbReference type="Gene3D" id="6.10.30.10">
    <property type="match status" value="1"/>
</dbReference>
<dbReference type="InterPro" id="IPR002878">
    <property type="entry name" value="ChsH2_C"/>
</dbReference>
<sequence length="144" mass="15943">MNQPTTESELPTPEPETEADNETFWRAAGEGRFVISRCVECAELVWIPRPFCPRCMAATEWVELSGRATIYSFTEVRRGDGVYAGTGPFVLAYVELAEGPRIMTNIVDNPVGELRIGQEVEVVFHVAGNGTGVPRFRPAQDESH</sequence>
<reference evidence="3 4" key="1">
    <citation type="submission" date="2024-06" db="EMBL/GenBank/DDBJ databases">
        <title>The Natural Products Discovery Center: Release of the First 8490 Sequenced Strains for Exploring Actinobacteria Biosynthetic Diversity.</title>
        <authorList>
            <person name="Kalkreuter E."/>
            <person name="Kautsar S.A."/>
            <person name="Yang D."/>
            <person name="Bader C.D."/>
            <person name="Teijaro C.N."/>
            <person name="Fluegel L."/>
            <person name="Davis C.M."/>
            <person name="Simpson J.R."/>
            <person name="Lauterbach L."/>
            <person name="Steele A.D."/>
            <person name="Gui C."/>
            <person name="Meng S."/>
            <person name="Li G."/>
            <person name="Viehrig K."/>
            <person name="Ye F."/>
            <person name="Su P."/>
            <person name="Kiefer A.F."/>
            <person name="Nichols A."/>
            <person name="Cepeda A.J."/>
            <person name="Yan W."/>
            <person name="Fan B."/>
            <person name="Jiang Y."/>
            <person name="Adhikari A."/>
            <person name="Zheng C.-J."/>
            <person name="Schuster L."/>
            <person name="Cowan T.M."/>
            <person name="Smanski M.J."/>
            <person name="Chevrette M.G."/>
            <person name="De Carvalho L.P.S."/>
            <person name="Shen B."/>
        </authorList>
    </citation>
    <scope>NUCLEOTIDE SEQUENCE [LARGE SCALE GENOMIC DNA]</scope>
    <source>
        <strain evidence="3 4">NPDC019708</strain>
    </source>
</reference>
<dbReference type="InterPro" id="IPR052513">
    <property type="entry name" value="Thioester_dehydratase-like"/>
</dbReference>
<dbReference type="RefSeq" id="WP_356959172.1">
    <property type="nucleotide sequence ID" value="NZ_JBEYBD010000025.1"/>
</dbReference>
<dbReference type="Pfam" id="PF12172">
    <property type="entry name" value="zf-ChsH2"/>
    <property type="match status" value="1"/>
</dbReference>
<protein>
    <submittedName>
        <fullName evidence="3">Zn-ribbon domain-containing OB-fold protein</fullName>
    </submittedName>
</protein>
<gene>
    <name evidence="3" type="ORF">ABZ510_33340</name>
</gene>
<dbReference type="InterPro" id="IPR022002">
    <property type="entry name" value="ChsH2_Znr"/>
</dbReference>
<dbReference type="Proteomes" id="UP001550628">
    <property type="component" value="Unassembled WGS sequence"/>
</dbReference>
<evidence type="ECO:0000313" key="4">
    <source>
        <dbReference type="Proteomes" id="UP001550628"/>
    </source>
</evidence>
<dbReference type="SUPFAM" id="SSF50249">
    <property type="entry name" value="Nucleic acid-binding proteins"/>
    <property type="match status" value="1"/>
</dbReference>
<comment type="caution">
    <text evidence="3">The sequence shown here is derived from an EMBL/GenBank/DDBJ whole genome shotgun (WGS) entry which is preliminary data.</text>
</comment>
<accession>A0ABV2X0P5</accession>
<feature type="domain" description="ChsH2 rubredoxin-like zinc ribbon" evidence="2">
    <location>
        <begin position="25"/>
        <end position="55"/>
    </location>
</feature>
<dbReference type="InterPro" id="IPR012340">
    <property type="entry name" value="NA-bd_OB-fold"/>
</dbReference>
<dbReference type="Pfam" id="PF01796">
    <property type="entry name" value="OB_ChsH2_C"/>
    <property type="match status" value="1"/>
</dbReference>
<organism evidence="3 4">
    <name type="scientific">Nocardia rhamnosiphila</name>
    <dbReference type="NCBI Taxonomy" id="426716"/>
    <lineage>
        <taxon>Bacteria</taxon>
        <taxon>Bacillati</taxon>
        <taxon>Actinomycetota</taxon>
        <taxon>Actinomycetes</taxon>
        <taxon>Mycobacteriales</taxon>
        <taxon>Nocardiaceae</taxon>
        <taxon>Nocardia</taxon>
    </lineage>
</organism>
<dbReference type="PANTHER" id="PTHR34075:SF5">
    <property type="entry name" value="BLR3430 PROTEIN"/>
    <property type="match status" value="1"/>
</dbReference>
<keyword evidence="4" id="KW-1185">Reference proteome</keyword>